<dbReference type="Proteomes" id="UP001207626">
    <property type="component" value="Unassembled WGS sequence"/>
</dbReference>
<dbReference type="PANTHER" id="PTHR45138:SF9">
    <property type="entry name" value="DIGUANYLATE CYCLASE DGCM-RELATED"/>
    <property type="match status" value="1"/>
</dbReference>
<keyword evidence="1" id="KW-1133">Transmembrane helix</keyword>
<evidence type="ECO:0000259" key="2">
    <source>
        <dbReference type="PROSITE" id="PS50887"/>
    </source>
</evidence>
<dbReference type="Pfam" id="PF00990">
    <property type="entry name" value="GGDEF"/>
    <property type="match status" value="1"/>
</dbReference>
<evidence type="ECO:0000256" key="1">
    <source>
        <dbReference type="SAM" id="Phobius"/>
    </source>
</evidence>
<dbReference type="NCBIfam" id="TIGR00254">
    <property type="entry name" value="GGDEF"/>
    <property type="match status" value="1"/>
</dbReference>
<feature type="transmembrane region" description="Helical" evidence="1">
    <location>
        <begin position="111"/>
        <end position="128"/>
    </location>
</feature>
<feature type="transmembrane region" description="Helical" evidence="1">
    <location>
        <begin position="17"/>
        <end position="37"/>
    </location>
</feature>
<feature type="transmembrane region" description="Helical" evidence="1">
    <location>
        <begin position="44"/>
        <end position="61"/>
    </location>
</feature>
<dbReference type="PROSITE" id="PS50887">
    <property type="entry name" value="GGDEF"/>
    <property type="match status" value="1"/>
</dbReference>
<dbReference type="InterPro" id="IPR050469">
    <property type="entry name" value="Diguanylate_Cyclase"/>
</dbReference>
<protein>
    <submittedName>
        <fullName evidence="3">GGDEF domain-containing protein</fullName>
    </submittedName>
</protein>
<dbReference type="Gene3D" id="3.30.70.270">
    <property type="match status" value="1"/>
</dbReference>
<reference evidence="3 4" key="1">
    <citation type="submission" date="2022-05" db="EMBL/GenBank/DDBJ databases">
        <title>Genome Sequencing of Bee-Associated Microbes.</title>
        <authorList>
            <person name="Dunlap C."/>
        </authorList>
    </citation>
    <scope>NUCLEOTIDE SEQUENCE [LARGE SCALE GENOMIC DNA]</scope>
    <source>
        <strain evidence="3 4">NRRL NRS-1438</strain>
    </source>
</reference>
<keyword evidence="1" id="KW-0812">Transmembrane</keyword>
<proteinExistence type="predicted"/>
<organism evidence="3 4">
    <name type="scientific">Paenibacillus apiarius</name>
    <dbReference type="NCBI Taxonomy" id="46240"/>
    <lineage>
        <taxon>Bacteria</taxon>
        <taxon>Bacillati</taxon>
        <taxon>Bacillota</taxon>
        <taxon>Bacilli</taxon>
        <taxon>Bacillales</taxon>
        <taxon>Paenibacillaceae</taxon>
        <taxon>Paenibacillus</taxon>
    </lineage>
</organism>
<dbReference type="SMART" id="SM00267">
    <property type="entry name" value="GGDEF"/>
    <property type="match status" value="1"/>
</dbReference>
<evidence type="ECO:0000313" key="3">
    <source>
        <dbReference type="EMBL" id="MCY9522960.1"/>
    </source>
</evidence>
<accession>A0ABT4E1T7</accession>
<feature type="transmembrane region" description="Helical" evidence="1">
    <location>
        <begin position="134"/>
        <end position="154"/>
    </location>
</feature>
<dbReference type="InterPro" id="IPR029787">
    <property type="entry name" value="Nucleotide_cyclase"/>
</dbReference>
<dbReference type="CDD" id="cd01949">
    <property type="entry name" value="GGDEF"/>
    <property type="match status" value="1"/>
</dbReference>
<feature type="domain" description="GGDEF" evidence="2">
    <location>
        <begin position="254"/>
        <end position="377"/>
    </location>
</feature>
<feature type="transmembrane region" description="Helical" evidence="1">
    <location>
        <begin position="81"/>
        <end position="99"/>
    </location>
</feature>
<feature type="transmembrane region" description="Helical" evidence="1">
    <location>
        <begin position="192"/>
        <end position="214"/>
    </location>
</feature>
<keyword evidence="1" id="KW-0472">Membrane</keyword>
<evidence type="ECO:0000313" key="4">
    <source>
        <dbReference type="Proteomes" id="UP001207626"/>
    </source>
</evidence>
<comment type="caution">
    <text evidence="3">The sequence shown here is derived from an EMBL/GenBank/DDBJ whole genome shotgun (WGS) entry which is preliminary data.</text>
</comment>
<dbReference type="EMBL" id="JAMDLW010000056">
    <property type="protein sequence ID" value="MCY9522960.1"/>
    <property type="molecule type" value="Genomic_DNA"/>
</dbReference>
<keyword evidence="4" id="KW-1185">Reference proteome</keyword>
<dbReference type="SUPFAM" id="SSF55073">
    <property type="entry name" value="Nucleotide cyclase"/>
    <property type="match status" value="1"/>
</dbReference>
<dbReference type="PANTHER" id="PTHR45138">
    <property type="entry name" value="REGULATORY COMPONENTS OF SENSORY TRANSDUCTION SYSTEM"/>
    <property type="match status" value="1"/>
</dbReference>
<dbReference type="RefSeq" id="WP_087434934.1">
    <property type="nucleotide sequence ID" value="NZ_JAMDLV010000026.1"/>
</dbReference>
<feature type="transmembrane region" description="Helical" evidence="1">
    <location>
        <begin position="166"/>
        <end position="186"/>
    </location>
</feature>
<name>A0ABT4E1T7_9BACL</name>
<gene>
    <name evidence="3" type="ORF">M5X09_25410</name>
</gene>
<dbReference type="InterPro" id="IPR043128">
    <property type="entry name" value="Rev_trsase/Diguanyl_cyclase"/>
</dbReference>
<sequence length="391" mass="45173">MIQAAIPFSEVSQIVEMTSACMLYIIFIMFLMAIRLYARQRSNAYILLMSSFVIMAAERSLDLVNVSWLQQDSHEIFVGRTALQAFSFVLVNMSILRMYKRSTRSSRLQFAFLLLCIPAIAVLSHMLTSHSVSPFYHAWPLIVYHMIITIYCYTVIAPRIGQRIKYICSLAAHFVMLLLETVNAAWFDSSNAFILVLERLMPLIYYTLLFFILFERVVELLHSTYRTSITDALTGLFNRRYVLKVMRQYIRNEYKISFIFCDIDNFKKVNDTFGHDQADEILKQTSLIMREEIDDFGIAGRFGGEELIGLILHRNARADQIAEKIRQRVESETSVTISIGTSNLRKHMTAEDLIREADQAMYYSKTNGKNRVTAFQSVYSASYAPQSRAKR</sequence>
<dbReference type="InterPro" id="IPR000160">
    <property type="entry name" value="GGDEF_dom"/>
</dbReference>